<organism evidence="1">
    <name type="scientific">uncultured Caudovirales phage</name>
    <dbReference type="NCBI Taxonomy" id="2100421"/>
    <lineage>
        <taxon>Viruses</taxon>
        <taxon>Duplodnaviria</taxon>
        <taxon>Heunggongvirae</taxon>
        <taxon>Uroviricota</taxon>
        <taxon>Caudoviricetes</taxon>
        <taxon>Peduoviridae</taxon>
        <taxon>Maltschvirus</taxon>
        <taxon>Maltschvirus maltsch</taxon>
    </lineage>
</organism>
<protein>
    <submittedName>
        <fullName evidence="1">Uncharacterized protein</fullName>
    </submittedName>
</protein>
<sequence>MATTEGTHLMGKLQFMNQDGEWESFPTEDEIHRSKEVQAILEEFTMMTRCCLCNEAIAVADIRVNLSNKAWSCKKCHAVNGLTKP</sequence>
<proteinExistence type="predicted"/>
<accession>A0A6J5MQW9</accession>
<name>A0A6J5MQW9_9CAUD</name>
<evidence type="ECO:0000313" key="1">
    <source>
        <dbReference type="EMBL" id="CAB4149194.1"/>
    </source>
</evidence>
<dbReference type="EMBL" id="LR796514">
    <property type="protein sequence ID" value="CAB4149194.1"/>
    <property type="molecule type" value="Genomic_DNA"/>
</dbReference>
<gene>
    <name evidence="1" type="ORF">UFOVP538_9</name>
</gene>
<reference evidence="1" key="1">
    <citation type="submission" date="2020-04" db="EMBL/GenBank/DDBJ databases">
        <authorList>
            <person name="Chiriac C."/>
            <person name="Salcher M."/>
            <person name="Ghai R."/>
            <person name="Kavagutti S V."/>
        </authorList>
    </citation>
    <scope>NUCLEOTIDE SEQUENCE</scope>
</reference>